<keyword evidence="6" id="KW-0472">Membrane</keyword>
<dbReference type="Gene3D" id="1.20.1600.10">
    <property type="entry name" value="Outer membrane efflux proteins (OEP)"/>
    <property type="match status" value="1"/>
</dbReference>
<name>A0A844B454_9BURK</name>
<dbReference type="EMBL" id="WJBU01000002">
    <property type="protein sequence ID" value="MRD46036.1"/>
    <property type="molecule type" value="Genomic_DNA"/>
</dbReference>
<dbReference type="OrthoDB" id="9814637at2"/>
<evidence type="ECO:0000256" key="4">
    <source>
        <dbReference type="ARBA" id="ARBA00022452"/>
    </source>
</evidence>
<dbReference type="NCBIfam" id="TIGR01844">
    <property type="entry name" value="type_I_sec_TolC"/>
    <property type="match status" value="1"/>
</dbReference>
<keyword evidence="5" id="KW-0812">Transmembrane</keyword>
<evidence type="ECO:0000259" key="9">
    <source>
        <dbReference type="Pfam" id="PF24125"/>
    </source>
</evidence>
<proteinExistence type="inferred from homology"/>
<organism evidence="10 11">
    <name type="scientific">Caenimonas koreensis DSM 17982</name>
    <dbReference type="NCBI Taxonomy" id="1121255"/>
    <lineage>
        <taxon>Bacteria</taxon>
        <taxon>Pseudomonadati</taxon>
        <taxon>Pseudomonadota</taxon>
        <taxon>Betaproteobacteria</taxon>
        <taxon>Burkholderiales</taxon>
        <taxon>Comamonadaceae</taxon>
        <taxon>Caenimonas</taxon>
    </lineage>
</organism>
<sequence length="644" mass="70714">MNLKTTWHKLTAGAATGSCAVLFSLAVIPAAIAQSTAPVQPVGAQAASASEATPLTLKEAAQLAVLKNPEVMARWHAIRAAEFERDAGRGGFFPKVDLNASAGSQRRNNFGQYSSRWGQLSLTQLLYDGFTRQEVSRLDHNVQARLFEFFDISESTALEAARAYYDVLRYRNLVKLAEDNFVEHRAVFAQTDRRVQAKVARAVDLEQISGRLALAEANLLIETANLHDTTARFQRIVGRVPSELMPVPPQLSAQLPADPTAAVDGARTRHPALLASIENMRAANAALASRSGAYQPRFDFRLRRDQGVNQDGPVGSVNTTTAEVLLTWNLFNGGSDRAREREFAEHVNIAKDIRDKTCRDLRQTLLIAFNDVNKLREQIGYLETHEASVAKALGAYRQQFDIGQRSLLDLLDTENELFQARRAVVNARQDQNIAYARAQQAVGTLLRALDLSSMTTGHDEDMAQWRMEGDAAQQCPAEAVTVYTVDKQALTTRALAQTRPVLNAPSTISASPSPNVQLVPAPLAHAGLAKEVRDAIEAWRAAWGRKDIDAYLNAYAPDFKPAGDLTQKAWKAKRRAIIGRADGVAIELSDVSVIADGPDRATATFTQTYRSSSYQDRTRKVMVWTRSKGGWLIQSEIAEPAAAK</sequence>
<feature type="chain" id="PRO_5032967153" evidence="8">
    <location>
        <begin position="34"/>
        <end position="644"/>
    </location>
</feature>
<evidence type="ECO:0000256" key="5">
    <source>
        <dbReference type="ARBA" id="ARBA00022692"/>
    </source>
</evidence>
<comment type="similarity">
    <text evidence="2">Belongs to the outer membrane factor (OMF) (TC 1.B.17) family.</text>
</comment>
<dbReference type="InterPro" id="IPR056203">
    <property type="entry name" value="Cds6_C"/>
</dbReference>
<dbReference type="InterPro" id="IPR003423">
    <property type="entry name" value="OMP_efflux"/>
</dbReference>
<dbReference type="Pfam" id="PF02321">
    <property type="entry name" value="OEP"/>
    <property type="match status" value="2"/>
</dbReference>
<reference evidence="10 11" key="1">
    <citation type="submission" date="2019-11" db="EMBL/GenBank/DDBJ databases">
        <title>Caenimonas koreensis gen. nov., sp. nov., isolated from activated sludge.</title>
        <authorList>
            <person name="Seung H.R."/>
        </authorList>
    </citation>
    <scope>NUCLEOTIDE SEQUENCE [LARGE SCALE GENOMIC DNA]</scope>
    <source>
        <strain evidence="10 11">EMB320</strain>
    </source>
</reference>
<keyword evidence="11" id="KW-1185">Reference proteome</keyword>
<dbReference type="PANTHER" id="PTHR30026">
    <property type="entry name" value="OUTER MEMBRANE PROTEIN TOLC"/>
    <property type="match status" value="1"/>
</dbReference>
<keyword evidence="7" id="KW-0998">Cell outer membrane</keyword>
<dbReference type="GO" id="GO:0015288">
    <property type="term" value="F:porin activity"/>
    <property type="evidence" value="ECO:0007669"/>
    <property type="project" value="TreeGrafter"/>
</dbReference>
<comment type="subcellular location">
    <subcellularLocation>
        <location evidence="1">Cell outer membrane</location>
    </subcellularLocation>
</comment>
<evidence type="ECO:0000256" key="6">
    <source>
        <dbReference type="ARBA" id="ARBA00023136"/>
    </source>
</evidence>
<dbReference type="SUPFAM" id="SSF54427">
    <property type="entry name" value="NTF2-like"/>
    <property type="match status" value="1"/>
</dbReference>
<feature type="domain" description="Cds6 C-terminal" evidence="9">
    <location>
        <begin position="532"/>
        <end position="636"/>
    </location>
</feature>
<accession>A0A844B454</accession>
<evidence type="ECO:0000256" key="1">
    <source>
        <dbReference type="ARBA" id="ARBA00004442"/>
    </source>
</evidence>
<evidence type="ECO:0000256" key="2">
    <source>
        <dbReference type="ARBA" id="ARBA00007613"/>
    </source>
</evidence>
<dbReference type="SUPFAM" id="SSF56954">
    <property type="entry name" value="Outer membrane efflux proteins (OEP)"/>
    <property type="match status" value="1"/>
</dbReference>
<dbReference type="RefSeq" id="WP_153583394.1">
    <property type="nucleotide sequence ID" value="NZ_WJBU01000002.1"/>
</dbReference>
<gene>
    <name evidence="10" type="ORF">GHT07_02000</name>
</gene>
<feature type="signal peptide" evidence="8">
    <location>
        <begin position="1"/>
        <end position="33"/>
    </location>
</feature>
<dbReference type="Pfam" id="PF24125">
    <property type="entry name" value="Cds6_C"/>
    <property type="match status" value="1"/>
</dbReference>
<dbReference type="GO" id="GO:0015562">
    <property type="term" value="F:efflux transmembrane transporter activity"/>
    <property type="evidence" value="ECO:0007669"/>
    <property type="project" value="InterPro"/>
</dbReference>
<keyword evidence="8" id="KW-0732">Signal</keyword>
<evidence type="ECO:0000256" key="8">
    <source>
        <dbReference type="SAM" id="SignalP"/>
    </source>
</evidence>
<dbReference type="GO" id="GO:1990281">
    <property type="term" value="C:efflux pump complex"/>
    <property type="evidence" value="ECO:0007669"/>
    <property type="project" value="TreeGrafter"/>
</dbReference>
<evidence type="ECO:0000256" key="7">
    <source>
        <dbReference type="ARBA" id="ARBA00023237"/>
    </source>
</evidence>
<dbReference type="PANTHER" id="PTHR30026:SF22">
    <property type="entry name" value="OUTER MEMBRANE EFFLUX PROTEIN"/>
    <property type="match status" value="1"/>
</dbReference>
<dbReference type="GO" id="GO:0009279">
    <property type="term" value="C:cell outer membrane"/>
    <property type="evidence" value="ECO:0007669"/>
    <property type="project" value="UniProtKB-SubCell"/>
</dbReference>
<keyword evidence="4" id="KW-1134">Transmembrane beta strand</keyword>
<dbReference type="InterPro" id="IPR051906">
    <property type="entry name" value="TolC-like"/>
</dbReference>
<dbReference type="AlphaFoldDB" id="A0A844B454"/>
<dbReference type="Proteomes" id="UP000487350">
    <property type="component" value="Unassembled WGS sequence"/>
</dbReference>
<keyword evidence="3" id="KW-0813">Transport</keyword>
<dbReference type="InterPro" id="IPR010130">
    <property type="entry name" value="T1SS_OMP_TolC"/>
</dbReference>
<dbReference type="Gene3D" id="3.10.450.50">
    <property type="match status" value="1"/>
</dbReference>
<evidence type="ECO:0000313" key="11">
    <source>
        <dbReference type="Proteomes" id="UP000487350"/>
    </source>
</evidence>
<evidence type="ECO:0000256" key="3">
    <source>
        <dbReference type="ARBA" id="ARBA00022448"/>
    </source>
</evidence>
<evidence type="ECO:0000313" key="10">
    <source>
        <dbReference type="EMBL" id="MRD46036.1"/>
    </source>
</evidence>
<dbReference type="InterPro" id="IPR032710">
    <property type="entry name" value="NTF2-like_dom_sf"/>
</dbReference>
<comment type="caution">
    <text evidence="10">The sequence shown here is derived from an EMBL/GenBank/DDBJ whole genome shotgun (WGS) entry which is preliminary data.</text>
</comment>
<protein>
    <submittedName>
        <fullName evidence="10">TolC family outer membrane protein</fullName>
    </submittedName>
</protein>